<name>A0A9P6AYU8_9AGAM</name>
<feature type="region of interest" description="Disordered" evidence="1">
    <location>
        <begin position="105"/>
        <end position="241"/>
    </location>
</feature>
<evidence type="ECO:0000313" key="3">
    <source>
        <dbReference type="Proteomes" id="UP000886523"/>
    </source>
</evidence>
<reference evidence="2" key="1">
    <citation type="journal article" date="2020" name="Nat. Commun.">
        <title>Large-scale genome sequencing of mycorrhizal fungi provides insights into the early evolution of symbiotic traits.</title>
        <authorList>
            <person name="Miyauchi S."/>
            <person name="Kiss E."/>
            <person name="Kuo A."/>
            <person name="Drula E."/>
            <person name="Kohler A."/>
            <person name="Sanchez-Garcia M."/>
            <person name="Morin E."/>
            <person name="Andreopoulos B."/>
            <person name="Barry K.W."/>
            <person name="Bonito G."/>
            <person name="Buee M."/>
            <person name="Carver A."/>
            <person name="Chen C."/>
            <person name="Cichocki N."/>
            <person name="Clum A."/>
            <person name="Culley D."/>
            <person name="Crous P.W."/>
            <person name="Fauchery L."/>
            <person name="Girlanda M."/>
            <person name="Hayes R.D."/>
            <person name="Keri Z."/>
            <person name="LaButti K."/>
            <person name="Lipzen A."/>
            <person name="Lombard V."/>
            <person name="Magnuson J."/>
            <person name="Maillard F."/>
            <person name="Murat C."/>
            <person name="Nolan M."/>
            <person name="Ohm R.A."/>
            <person name="Pangilinan J."/>
            <person name="Pereira M.F."/>
            <person name="Perotto S."/>
            <person name="Peter M."/>
            <person name="Pfister S."/>
            <person name="Riley R."/>
            <person name="Sitrit Y."/>
            <person name="Stielow J.B."/>
            <person name="Szollosi G."/>
            <person name="Zifcakova L."/>
            <person name="Stursova M."/>
            <person name="Spatafora J.W."/>
            <person name="Tedersoo L."/>
            <person name="Vaario L.M."/>
            <person name="Yamada A."/>
            <person name="Yan M."/>
            <person name="Wang P."/>
            <person name="Xu J."/>
            <person name="Bruns T."/>
            <person name="Baldrian P."/>
            <person name="Vilgalys R."/>
            <person name="Dunand C."/>
            <person name="Henrissat B."/>
            <person name="Grigoriev I.V."/>
            <person name="Hibbett D."/>
            <person name="Nagy L.G."/>
            <person name="Martin F.M."/>
        </authorList>
    </citation>
    <scope>NUCLEOTIDE SEQUENCE</scope>
    <source>
        <strain evidence="2">UP504</strain>
    </source>
</reference>
<feature type="compositionally biased region" description="Low complexity" evidence="1">
    <location>
        <begin position="7"/>
        <end position="19"/>
    </location>
</feature>
<feature type="compositionally biased region" description="Polar residues" evidence="1">
    <location>
        <begin position="27"/>
        <end position="40"/>
    </location>
</feature>
<comment type="caution">
    <text evidence="2">The sequence shown here is derived from an EMBL/GenBank/DDBJ whole genome shotgun (WGS) entry which is preliminary data.</text>
</comment>
<feature type="compositionally biased region" description="Low complexity" evidence="1">
    <location>
        <begin position="184"/>
        <end position="198"/>
    </location>
</feature>
<accession>A0A9P6AYU8</accession>
<feature type="region of interest" description="Disordered" evidence="1">
    <location>
        <begin position="1"/>
        <end position="66"/>
    </location>
</feature>
<feature type="compositionally biased region" description="Low complexity" evidence="1">
    <location>
        <begin position="228"/>
        <end position="241"/>
    </location>
</feature>
<feature type="compositionally biased region" description="Polar residues" evidence="1">
    <location>
        <begin position="206"/>
        <end position="218"/>
    </location>
</feature>
<organism evidence="2 3">
    <name type="scientific">Hydnum rufescens UP504</name>
    <dbReference type="NCBI Taxonomy" id="1448309"/>
    <lineage>
        <taxon>Eukaryota</taxon>
        <taxon>Fungi</taxon>
        <taxon>Dikarya</taxon>
        <taxon>Basidiomycota</taxon>
        <taxon>Agaricomycotina</taxon>
        <taxon>Agaricomycetes</taxon>
        <taxon>Cantharellales</taxon>
        <taxon>Hydnaceae</taxon>
        <taxon>Hydnum</taxon>
    </lineage>
</organism>
<feature type="compositionally biased region" description="Pro residues" evidence="1">
    <location>
        <begin position="160"/>
        <end position="173"/>
    </location>
</feature>
<dbReference type="EMBL" id="MU128959">
    <property type="protein sequence ID" value="KAF9514541.1"/>
    <property type="molecule type" value="Genomic_DNA"/>
</dbReference>
<dbReference type="Proteomes" id="UP000886523">
    <property type="component" value="Unassembled WGS sequence"/>
</dbReference>
<evidence type="ECO:0000256" key="1">
    <source>
        <dbReference type="SAM" id="MobiDB-lite"/>
    </source>
</evidence>
<dbReference type="AlphaFoldDB" id="A0A9P6AYU8"/>
<keyword evidence="3" id="KW-1185">Reference proteome</keyword>
<sequence>MSHNIAPPGSNISSGPGSPVHRHPLALSQNQPASIPSDCQANHHPQDLALNNGPLQGPPNCHHDDCHKSYRKALKAARLLHQQGHSANESPNSHHYSHRQHHPYMPYRANYHSHPRDGKDRESNRSHEDLRESGVSLGSRYNRSDATSAADEIVKDQPLRLPPPQPLWSPPPSTHGLRRPPSPISTDSSSSSPSAPIPTHLPYTPPSSSNTHTFSSMNPRYGAPSLKSQPSTPFWTPSTSPVLGPLRGLNLEWTSRSGSRASSPTLVTGASSLGPTFPFRPPHSSPVREDVHQTRVQGGMGVKPIRWISMVNKVQTRIPPDVDSVLQIFLMNRTCRCTVTGRSFLLI</sequence>
<feature type="compositionally biased region" description="Basic and acidic residues" evidence="1">
    <location>
        <begin position="114"/>
        <end position="132"/>
    </location>
</feature>
<protein>
    <submittedName>
        <fullName evidence="2">Uncharacterized protein</fullName>
    </submittedName>
</protein>
<evidence type="ECO:0000313" key="2">
    <source>
        <dbReference type="EMBL" id="KAF9514541.1"/>
    </source>
</evidence>
<gene>
    <name evidence="2" type="ORF">BS47DRAFT_857721</name>
</gene>
<proteinExistence type="predicted"/>